<dbReference type="PANTHER" id="PTHR33510:SF9">
    <property type="entry name" value="HIT-TYPE ZINC FINGER FAMILY PROTEIN-RELATED"/>
    <property type="match status" value="1"/>
</dbReference>
<organism evidence="8 9">
    <name type="scientific">Escallonia herrerae</name>
    <dbReference type="NCBI Taxonomy" id="1293975"/>
    <lineage>
        <taxon>Eukaryota</taxon>
        <taxon>Viridiplantae</taxon>
        <taxon>Streptophyta</taxon>
        <taxon>Embryophyta</taxon>
        <taxon>Tracheophyta</taxon>
        <taxon>Spermatophyta</taxon>
        <taxon>Magnoliopsida</taxon>
        <taxon>eudicotyledons</taxon>
        <taxon>Gunneridae</taxon>
        <taxon>Pentapetalae</taxon>
        <taxon>asterids</taxon>
        <taxon>campanulids</taxon>
        <taxon>Escalloniales</taxon>
        <taxon>Escalloniaceae</taxon>
        <taxon>Escallonia</taxon>
    </lineage>
</organism>
<keyword evidence="5" id="KW-1133">Transmembrane helix</keyword>
<name>A0AA88WYF5_9ASTE</name>
<evidence type="ECO:0000256" key="3">
    <source>
        <dbReference type="ARBA" id="ARBA00022692"/>
    </source>
</evidence>
<protein>
    <recommendedName>
        <fullName evidence="7">Protein TIC 20</fullName>
    </recommendedName>
</protein>
<reference evidence="8" key="1">
    <citation type="submission" date="2022-12" db="EMBL/GenBank/DDBJ databases">
        <title>Draft genome assemblies for two species of Escallonia (Escalloniales).</title>
        <authorList>
            <person name="Chanderbali A."/>
            <person name="Dervinis C."/>
            <person name="Anghel I."/>
            <person name="Soltis D."/>
            <person name="Soltis P."/>
            <person name="Zapata F."/>
        </authorList>
    </citation>
    <scope>NUCLEOTIDE SEQUENCE</scope>
    <source>
        <strain evidence="8">UCBG64.0493</strain>
        <tissue evidence="8">Leaf</tissue>
    </source>
</reference>
<comment type="function">
    <text evidence="7">Involved in protein precursor import into chloroplasts.</text>
</comment>
<comment type="similarity">
    <text evidence="2 7">Belongs to the Tic20 family.</text>
</comment>
<keyword evidence="7" id="KW-0150">Chloroplast</keyword>
<evidence type="ECO:0000313" key="9">
    <source>
        <dbReference type="Proteomes" id="UP001188597"/>
    </source>
</evidence>
<dbReference type="Pfam" id="PF16166">
    <property type="entry name" value="TIC20"/>
    <property type="match status" value="1"/>
</dbReference>
<comment type="caution">
    <text evidence="8">The sequence shown here is derived from an EMBL/GenBank/DDBJ whole genome shotgun (WGS) entry which is preliminary data.</text>
</comment>
<sequence>MYEQGNRKLRAVAKHNKGNPLLNLSAASSPLLSGDLGMHFWTTIAFAYLFTVLESMRCALAGMYADVPFVCDAAYIQIPYD</sequence>
<proteinExistence type="inferred from homology"/>
<keyword evidence="3" id="KW-0812">Transmembrane</keyword>
<dbReference type="PANTHER" id="PTHR33510">
    <property type="entry name" value="PROTEIN TIC 20-II, CHLOROPLASTIC"/>
    <property type="match status" value="1"/>
</dbReference>
<dbReference type="Proteomes" id="UP001188597">
    <property type="component" value="Unassembled WGS sequence"/>
</dbReference>
<evidence type="ECO:0000256" key="1">
    <source>
        <dbReference type="ARBA" id="ARBA00004478"/>
    </source>
</evidence>
<keyword evidence="9" id="KW-1185">Reference proteome</keyword>
<keyword evidence="6" id="KW-0472">Membrane</keyword>
<accession>A0AA88WYF5</accession>
<dbReference type="EMBL" id="JAVXUP010000150">
    <property type="protein sequence ID" value="KAK3036356.1"/>
    <property type="molecule type" value="Genomic_DNA"/>
</dbReference>
<evidence type="ECO:0000256" key="7">
    <source>
        <dbReference type="RuleBase" id="RU367003"/>
    </source>
</evidence>
<evidence type="ECO:0000313" key="8">
    <source>
        <dbReference type="EMBL" id="KAK3036356.1"/>
    </source>
</evidence>
<evidence type="ECO:0000256" key="4">
    <source>
        <dbReference type="ARBA" id="ARBA00022780"/>
    </source>
</evidence>
<dbReference type="InterPro" id="IPR005691">
    <property type="entry name" value="Tic20"/>
</dbReference>
<evidence type="ECO:0000256" key="2">
    <source>
        <dbReference type="ARBA" id="ARBA00009596"/>
    </source>
</evidence>
<keyword evidence="7" id="KW-0934">Plastid</keyword>
<evidence type="ECO:0000256" key="5">
    <source>
        <dbReference type="ARBA" id="ARBA00022989"/>
    </source>
</evidence>
<comment type="subcellular location">
    <subcellularLocation>
        <location evidence="1">Plastid</location>
        <location evidence="1">Chloroplast inner membrane</location>
        <topology evidence="1">Multi-pass membrane protein</topology>
    </subcellularLocation>
    <subcellularLocation>
        <location evidence="7">Plastid</location>
        <location evidence="7">Chloroplast membrane</location>
        <topology evidence="7">Multi-pass membrane protein</topology>
    </subcellularLocation>
</comment>
<gene>
    <name evidence="8" type="ORF">RJ639_031763</name>
</gene>
<evidence type="ECO:0000256" key="6">
    <source>
        <dbReference type="ARBA" id="ARBA00023136"/>
    </source>
</evidence>
<keyword evidence="4" id="KW-1001">Plastid inner membrane</keyword>
<dbReference type="AlphaFoldDB" id="A0AA88WYF5"/>
<dbReference type="GO" id="GO:0009706">
    <property type="term" value="C:chloroplast inner membrane"/>
    <property type="evidence" value="ECO:0007669"/>
    <property type="project" value="UniProtKB-SubCell"/>
</dbReference>